<dbReference type="PANTHER" id="PTHR43280:SF32">
    <property type="entry name" value="TRANSCRIPTIONAL REGULATORY PROTEIN"/>
    <property type="match status" value="1"/>
</dbReference>
<dbReference type="PROSITE" id="PS01124">
    <property type="entry name" value="HTH_ARAC_FAMILY_2"/>
    <property type="match status" value="1"/>
</dbReference>
<keyword evidence="1" id="KW-0805">Transcription regulation</keyword>
<dbReference type="Pfam" id="PF12833">
    <property type="entry name" value="HTH_18"/>
    <property type="match status" value="1"/>
</dbReference>
<keyword evidence="6" id="KW-1185">Reference proteome</keyword>
<evidence type="ECO:0000256" key="1">
    <source>
        <dbReference type="ARBA" id="ARBA00023015"/>
    </source>
</evidence>
<dbReference type="SUPFAM" id="SSF46689">
    <property type="entry name" value="Homeodomain-like"/>
    <property type="match status" value="1"/>
</dbReference>
<dbReference type="SMART" id="SM00342">
    <property type="entry name" value="HTH_ARAC"/>
    <property type="match status" value="1"/>
</dbReference>
<dbReference type="InterPro" id="IPR009057">
    <property type="entry name" value="Homeodomain-like_sf"/>
</dbReference>
<dbReference type="PANTHER" id="PTHR43280">
    <property type="entry name" value="ARAC-FAMILY TRANSCRIPTIONAL REGULATOR"/>
    <property type="match status" value="1"/>
</dbReference>
<organism evidence="5 6">
    <name type="scientific">Flammeovirga kamogawensis</name>
    <dbReference type="NCBI Taxonomy" id="373891"/>
    <lineage>
        <taxon>Bacteria</taxon>
        <taxon>Pseudomonadati</taxon>
        <taxon>Bacteroidota</taxon>
        <taxon>Cytophagia</taxon>
        <taxon>Cytophagales</taxon>
        <taxon>Flammeovirgaceae</taxon>
        <taxon>Flammeovirga</taxon>
    </lineage>
</organism>
<name>A0ABX8GR27_9BACT</name>
<sequence>MKEVKYYTDINNYIKAIGGIPLMVYKDFYFVKFEDHEVTSTGLCYKHDYFEITLATGYKATFSINEQIIDTQNSHLFFAAPGNIITIDIEELEEDSCGYLILFNQSFLSGFNDIYNIYKNFPYFNFFSSSGYTLDIQQIKLFGDLFEKIYSEYDIISNQNIDIIKSYIMVLLHTAKKELSLDSTVNVFQNRYDKITYDFERIVIDTTKKYRTIDYYSEKLHISSIYLKECVKKSTGKTPKNIINEYVLLEAKSLLQQSTLQIDNVAYQLGFSDLSNFIKFFKRHTQKTPKSYFS</sequence>
<gene>
    <name evidence="5" type="ORF">KM029_11715</name>
</gene>
<dbReference type="RefSeq" id="WP_144073461.1">
    <property type="nucleotide sequence ID" value="NZ_CP076128.1"/>
</dbReference>
<dbReference type="Gene3D" id="1.10.10.60">
    <property type="entry name" value="Homeodomain-like"/>
    <property type="match status" value="1"/>
</dbReference>
<feature type="domain" description="HTH araC/xylS-type" evidence="4">
    <location>
        <begin position="197"/>
        <end position="294"/>
    </location>
</feature>
<evidence type="ECO:0000259" key="4">
    <source>
        <dbReference type="PROSITE" id="PS01124"/>
    </source>
</evidence>
<dbReference type="Proteomes" id="UP000682802">
    <property type="component" value="Chromosome 1"/>
</dbReference>
<protein>
    <submittedName>
        <fullName evidence="5">Helix-turn-helix transcriptional regulator</fullName>
    </submittedName>
</protein>
<keyword evidence="3" id="KW-0804">Transcription</keyword>
<evidence type="ECO:0000256" key="2">
    <source>
        <dbReference type="ARBA" id="ARBA00023125"/>
    </source>
</evidence>
<dbReference type="EMBL" id="CP076128">
    <property type="protein sequence ID" value="QWG06028.1"/>
    <property type="molecule type" value="Genomic_DNA"/>
</dbReference>
<evidence type="ECO:0000313" key="6">
    <source>
        <dbReference type="Proteomes" id="UP000682802"/>
    </source>
</evidence>
<evidence type="ECO:0000313" key="5">
    <source>
        <dbReference type="EMBL" id="QWG06028.1"/>
    </source>
</evidence>
<proteinExistence type="predicted"/>
<dbReference type="InterPro" id="IPR018060">
    <property type="entry name" value="HTH_AraC"/>
</dbReference>
<keyword evidence="2" id="KW-0238">DNA-binding</keyword>
<accession>A0ABX8GR27</accession>
<reference evidence="5 6" key="1">
    <citation type="submission" date="2021-05" db="EMBL/GenBank/DDBJ databases">
        <title>Comparative genomic studies on the polysaccharide-degrading batcterial strains of the Flammeovirga genus.</title>
        <authorList>
            <person name="Zewei F."/>
            <person name="Zheng Z."/>
            <person name="Yu L."/>
            <person name="Ruyue G."/>
            <person name="Yanhong M."/>
            <person name="Yuanyuan C."/>
            <person name="Jingyan G."/>
            <person name="Wenjun H."/>
        </authorList>
    </citation>
    <scope>NUCLEOTIDE SEQUENCE [LARGE SCALE GENOMIC DNA]</scope>
    <source>
        <strain evidence="5 6">YS10</strain>
    </source>
</reference>
<evidence type="ECO:0000256" key="3">
    <source>
        <dbReference type="ARBA" id="ARBA00023163"/>
    </source>
</evidence>